<dbReference type="SMART" id="SM00448">
    <property type="entry name" value="REC"/>
    <property type="match status" value="2"/>
</dbReference>
<evidence type="ECO:0000259" key="10">
    <source>
        <dbReference type="PROSITE" id="PS50112"/>
    </source>
</evidence>
<dbReference type="PANTHER" id="PTHR43547:SF2">
    <property type="entry name" value="HYBRID SIGNAL TRANSDUCTION HISTIDINE KINASE C"/>
    <property type="match status" value="1"/>
</dbReference>
<dbReference type="GO" id="GO:0006355">
    <property type="term" value="P:regulation of DNA-templated transcription"/>
    <property type="evidence" value="ECO:0007669"/>
    <property type="project" value="InterPro"/>
</dbReference>
<sequence length="1499" mass="170300">MTQQERTILIVERGLQDRKRYRNCLLAEPEYCYRILEEKSAEGALALCRGQLPDGILVDFGLPEFDGLEFIEKLKKQTGNKCPPVVMISEIEDTTVAVKAIKSGAEDYLIKEKTTPDELRSAVRSAIENAQLRQKLQDSEERFRTSVENMLDCFGIYSAIRDASGKIVDFRIEYLNAAALESNRMTPENIGQRLCELLPAHRESGLFAEYCRVVETGQPLIKETLIYADVFGGQKLTRAYDIRASKWNDGFVASWRDVTERKQTEEALLNAYAELEERALELTETNQDLQVALEELHCFQEELHLQNTELEMARASSEVERQRYRDLFNFAPDGYLVTDKLGIIQEANCTAAALVSANQEFLIGKRLFTFVSPQVRSGFRSQFNQLVDLKIRTKSLQSRQTWELILQPIKGESFPAEVSVASADNLEGEATGWRWLIRDITKRKQAEEELLASRELIEQIADTTPGILYLYDLVEQRNVYVNRQVTELLGYSSEQVQRMGENLLPTPIHPEDFARTPDHLKRLSAAPEGAILEIEYRMQRANGEWRWFCSREVVFSRNADGSLRQVLGTALDITERKQAEIELCRANERYELAAAAVNCLIYDWDLQSNRVERTRGLTELLGYAPEEAEPTTQWWMDRIHPEESHKKNSEKFFAEIATIDRHCIEYRVQHKNGHYVWVEDRKFVVRDDAGRPIRIVGSTTDISARKQAQEALRQSETRLKQLVELNLLGVMFWHTNGTVLDANDAFLNMVGYKREDLQAGQLNWRAITPPEQLDWSERSLQKMRRKTSDTLEKEYIRKDGSRVPVLLGGVMFEGSQSRGVSFVVDLSERKQMEDELRRRERQFSTLVENLPDVIFRLDPNLRHLYICPSVELVSGMPPQQFIGKTGRELGLEEEMCDLFETKCNEAIATKQVTPMEFSHRGRHFYARIIPEYAPDGSLESLMGITEDITDRKQSEALFRGVFESDMIGILFWNIEGQITDANDAFIRMTGYSREELQGGKIYYRDITPPEYSETDKEKLKLLHTVGKYEPFEKEYICKDGRRIPILLGCAFLPGYRDRGVAFVLDISDRKQLEQEREQLLAREKAAREEAEHANHTKDEFLAIVSHELRSPLNSILGWAKLLRTRTFDPAVVNRALETIERNAQTQCQLIEDLLDISRMIRGNLRLNVAPVNLNYVVETAINAVRPTAEHKQIHLGCRLDCTFCQVSGDLNRLQQIVGNLLNNAIKFTPSGGRVEVELQIADCRLQIENENNISNLQSKISNLKCPQSEISNLKSEISYAQITVTDTGKGISHDFLPYVFERFRRADSTTTRSKDGLGLGLAIVRHLVELHGGNVLAESAGEGQGATFTVRIPLISCPVPVSPAGSDSEVSLTGVRILVVDDETDMREFLEFALNESGAIVETAASAREALAIFNQFKPDILISDIGMPEEDGYSLIQKLRLAEAQKGERQIPAIALTAYARKQDGARAIEAGFARHITKPVEPGELVEAIAKVLIANC</sequence>
<dbReference type="Gene3D" id="3.30.450.20">
    <property type="entry name" value="PAS domain"/>
    <property type="match status" value="7"/>
</dbReference>
<dbReference type="Pfam" id="PF00512">
    <property type="entry name" value="HisKA"/>
    <property type="match status" value="1"/>
</dbReference>
<evidence type="ECO:0000259" key="9">
    <source>
        <dbReference type="PROSITE" id="PS50110"/>
    </source>
</evidence>
<dbReference type="InterPro" id="IPR003661">
    <property type="entry name" value="HisK_dim/P_dom"/>
</dbReference>
<feature type="domain" description="PAS" evidence="10">
    <location>
        <begin position="453"/>
        <end position="527"/>
    </location>
</feature>
<dbReference type="Pfam" id="PF08447">
    <property type="entry name" value="PAS_3"/>
    <property type="match status" value="2"/>
</dbReference>
<evidence type="ECO:0000256" key="4">
    <source>
        <dbReference type="ARBA" id="ARBA00022777"/>
    </source>
</evidence>
<dbReference type="PROSITE" id="PS50113">
    <property type="entry name" value="PAC"/>
    <property type="match status" value="5"/>
</dbReference>
<feature type="domain" description="PAC" evidence="11">
    <location>
        <begin position="789"/>
        <end position="838"/>
    </location>
</feature>
<dbReference type="InterPro" id="IPR003594">
    <property type="entry name" value="HATPase_dom"/>
</dbReference>
<evidence type="ECO:0000259" key="11">
    <source>
        <dbReference type="PROSITE" id="PS50113"/>
    </source>
</evidence>
<evidence type="ECO:0000259" key="8">
    <source>
        <dbReference type="PROSITE" id="PS50109"/>
    </source>
</evidence>
<evidence type="ECO:0000256" key="5">
    <source>
        <dbReference type="ARBA" id="ARBA00023012"/>
    </source>
</evidence>
<evidence type="ECO:0000256" key="7">
    <source>
        <dbReference type="SAM" id="Coils"/>
    </source>
</evidence>
<dbReference type="SMART" id="SM00388">
    <property type="entry name" value="HisKA"/>
    <property type="match status" value="1"/>
</dbReference>
<feature type="domain" description="PAS" evidence="10">
    <location>
        <begin position="839"/>
        <end position="885"/>
    </location>
</feature>
<comment type="caution">
    <text evidence="12">The sequence shown here is derived from an EMBL/GenBank/DDBJ whole genome shotgun (WGS) entry which is preliminary data.</text>
</comment>
<dbReference type="InterPro" id="IPR001610">
    <property type="entry name" value="PAC"/>
</dbReference>
<dbReference type="SUPFAM" id="SSF52172">
    <property type="entry name" value="CheY-like"/>
    <property type="match status" value="2"/>
</dbReference>
<dbReference type="InterPro" id="IPR001789">
    <property type="entry name" value="Sig_transdc_resp-reg_receiver"/>
</dbReference>
<dbReference type="NCBIfam" id="TIGR00229">
    <property type="entry name" value="sensory_box"/>
    <property type="match status" value="6"/>
</dbReference>
<protein>
    <recommendedName>
        <fullName evidence="2">histidine kinase</fullName>
        <ecNumber evidence="2">2.7.13.3</ecNumber>
    </recommendedName>
</protein>
<dbReference type="SMART" id="SM00387">
    <property type="entry name" value="HATPase_c"/>
    <property type="match status" value="1"/>
</dbReference>
<feature type="modified residue" description="4-aspartylphosphate" evidence="6">
    <location>
        <position position="59"/>
    </location>
</feature>
<dbReference type="SUPFAM" id="SSF55874">
    <property type="entry name" value="ATPase domain of HSP90 chaperone/DNA topoisomerase II/histidine kinase"/>
    <property type="match status" value="1"/>
</dbReference>
<accession>A0AAV3XRA8</accession>
<dbReference type="SUPFAM" id="SSF55785">
    <property type="entry name" value="PYP-like sensor domain (PAS domain)"/>
    <property type="match status" value="7"/>
</dbReference>
<dbReference type="Gene3D" id="3.30.565.10">
    <property type="entry name" value="Histidine kinase-like ATPase, C-terminal domain"/>
    <property type="match status" value="1"/>
</dbReference>
<dbReference type="Gene3D" id="1.10.287.130">
    <property type="match status" value="1"/>
</dbReference>
<evidence type="ECO:0000256" key="1">
    <source>
        <dbReference type="ARBA" id="ARBA00000085"/>
    </source>
</evidence>
<dbReference type="Pfam" id="PF13426">
    <property type="entry name" value="PAS_9"/>
    <property type="match status" value="2"/>
</dbReference>
<dbReference type="InterPro" id="IPR004358">
    <property type="entry name" value="Sig_transdc_His_kin-like_C"/>
</dbReference>
<keyword evidence="3 6" id="KW-0597">Phosphoprotein</keyword>
<keyword evidence="13" id="KW-1185">Reference proteome</keyword>
<dbReference type="InterPro" id="IPR036890">
    <property type="entry name" value="HATPase_C_sf"/>
</dbReference>
<dbReference type="SMART" id="SM00086">
    <property type="entry name" value="PAC"/>
    <property type="match status" value="5"/>
</dbReference>
<dbReference type="FunFam" id="3.30.565.10:FF:000030">
    <property type="entry name" value="Ethylene receptor 1"/>
    <property type="match status" value="1"/>
</dbReference>
<dbReference type="PANTHER" id="PTHR43547">
    <property type="entry name" value="TWO-COMPONENT HISTIDINE KINASE"/>
    <property type="match status" value="1"/>
</dbReference>
<dbReference type="PROSITE" id="PS50109">
    <property type="entry name" value="HIS_KIN"/>
    <property type="match status" value="1"/>
</dbReference>
<keyword evidence="7" id="KW-0175">Coiled coil</keyword>
<feature type="domain" description="PAS" evidence="10">
    <location>
        <begin position="320"/>
        <end position="390"/>
    </location>
</feature>
<feature type="domain" description="Response regulatory" evidence="9">
    <location>
        <begin position="1376"/>
        <end position="1495"/>
    </location>
</feature>
<feature type="domain" description="PAS" evidence="10">
    <location>
        <begin position="954"/>
        <end position="1020"/>
    </location>
</feature>
<dbReference type="CDD" id="cd00130">
    <property type="entry name" value="PAS"/>
    <property type="match status" value="6"/>
</dbReference>
<gene>
    <name evidence="12" type="ORF">MiSe_70510</name>
</gene>
<feature type="domain" description="PAC" evidence="11">
    <location>
        <begin position="662"/>
        <end position="714"/>
    </location>
</feature>
<dbReference type="InterPro" id="IPR013767">
    <property type="entry name" value="PAS_fold"/>
</dbReference>
<dbReference type="InterPro" id="IPR005467">
    <property type="entry name" value="His_kinase_dom"/>
</dbReference>
<evidence type="ECO:0000313" key="12">
    <source>
        <dbReference type="EMBL" id="GET42237.1"/>
    </source>
</evidence>
<dbReference type="InterPro" id="IPR013656">
    <property type="entry name" value="PAS_4"/>
</dbReference>
<dbReference type="PROSITE" id="PS50110">
    <property type="entry name" value="RESPONSE_REGULATORY"/>
    <property type="match status" value="2"/>
</dbReference>
<dbReference type="CDD" id="cd17580">
    <property type="entry name" value="REC_2_DhkD-like"/>
    <property type="match status" value="1"/>
</dbReference>
<feature type="domain" description="Response regulatory" evidence="9">
    <location>
        <begin position="7"/>
        <end position="126"/>
    </location>
</feature>
<dbReference type="InterPro" id="IPR000014">
    <property type="entry name" value="PAS"/>
</dbReference>
<evidence type="ECO:0000256" key="3">
    <source>
        <dbReference type="ARBA" id="ARBA00022553"/>
    </source>
</evidence>
<proteinExistence type="predicted"/>
<evidence type="ECO:0000256" key="6">
    <source>
        <dbReference type="PROSITE-ProRule" id="PRU00169"/>
    </source>
</evidence>
<dbReference type="Gene3D" id="3.40.50.2300">
    <property type="match status" value="2"/>
</dbReference>
<dbReference type="InterPro" id="IPR035965">
    <property type="entry name" value="PAS-like_dom_sf"/>
</dbReference>
<dbReference type="InterPro" id="IPR013655">
    <property type="entry name" value="PAS_fold_3"/>
</dbReference>
<reference evidence="12" key="1">
    <citation type="submission" date="2019-10" db="EMBL/GenBank/DDBJ databases">
        <title>Draft genome sequece of Microseira wollei NIES-4236.</title>
        <authorList>
            <person name="Yamaguchi H."/>
            <person name="Suzuki S."/>
            <person name="Kawachi M."/>
        </authorList>
    </citation>
    <scope>NUCLEOTIDE SEQUENCE</scope>
    <source>
        <strain evidence="12">NIES-4236</strain>
    </source>
</reference>
<evidence type="ECO:0000313" key="13">
    <source>
        <dbReference type="Proteomes" id="UP001050975"/>
    </source>
</evidence>
<dbReference type="CDD" id="cd00082">
    <property type="entry name" value="HisKA"/>
    <property type="match status" value="1"/>
</dbReference>
<feature type="domain" description="PAC" evidence="11">
    <location>
        <begin position="532"/>
        <end position="585"/>
    </location>
</feature>
<feature type="coiled-coil region" evidence="7">
    <location>
        <begin position="265"/>
        <end position="325"/>
    </location>
</feature>
<dbReference type="Pfam" id="PF02518">
    <property type="entry name" value="HATPase_c"/>
    <property type="match status" value="2"/>
</dbReference>
<keyword evidence="4 12" id="KW-0418">Kinase</keyword>
<dbReference type="EMBL" id="BLAY01000154">
    <property type="protein sequence ID" value="GET42237.1"/>
    <property type="molecule type" value="Genomic_DNA"/>
</dbReference>
<feature type="coiled-coil region" evidence="7">
    <location>
        <begin position="1069"/>
        <end position="1096"/>
    </location>
</feature>
<feature type="domain" description="Histidine kinase" evidence="8">
    <location>
        <begin position="1103"/>
        <end position="1356"/>
    </location>
</feature>
<dbReference type="SMART" id="SM00091">
    <property type="entry name" value="PAS"/>
    <property type="match status" value="6"/>
</dbReference>
<dbReference type="CDD" id="cd00156">
    <property type="entry name" value="REC"/>
    <property type="match status" value="1"/>
</dbReference>
<feature type="domain" description="PAC" evidence="11">
    <location>
        <begin position="908"/>
        <end position="960"/>
    </location>
</feature>
<comment type="catalytic activity">
    <reaction evidence="1">
        <text>ATP + protein L-histidine = ADP + protein N-phospho-L-histidine.</text>
        <dbReference type="EC" id="2.7.13.3"/>
    </reaction>
</comment>
<organism evidence="12 13">
    <name type="scientific">Microseira wollei NIES-4236</name>
    <dbReference type="NCBI Taxonomy" id="2530354"/>
    <lineage>
        <taxon>Bacteria</taxon>
        <taxon>Bacillati</taxon>
        <taxon>Cyanobacteriota</taxon>
        <taxon>Cyanophyceae</taxon>
        <taxon>Oscillatoriophycideae</taxon>
        <taxon>Aerosakkonematales</taxon>
        <taxon>Aerosakkonemataceae</taxon>
        <taxon>Microseira</taxon>
    </lineage>
</organism>
<name>A0AAV3XRA8_9CYAN</name>
<dbReference type="Pfam" id="PF08448">
    <property type="entry name" value="PAS_4"/>
    <property type="match status" value="1"/>
</dbReference>
<dbReference type="SUPFAM" id="SSF47384">
    <property type="entry name" value="Homodimeric domain of signal transducing histidine kinase"/>
    <property type="match status" value="1"/>
</dbReference>
<evidence type="ECO:0000256" key="2">
    <source>
        <dbReference type="ARBA" id="ARBA00012438"/>
    </source>
</evidence>
<keyword evidence="5" id="KW-0902">Two-component regulatory system</keyword>
<feature type="coiled-coil region" evidence="7">
    <location>
        <begin position="122"/>
        <end position="149"/>
    </location>
</feature>
<dbReference type="PROSITE" id="PS50112">
    <property type="entry name" value="PAS"/>
    <property type="match status" value="5"/>
</dbReference>
<dbReference type="InterPro" id="IPR000700">
    <property type="entry name" value="PAS-assoc_C"/>
</dbReference>
<keyword evidence="4 12" id="KW-0808">Transferase</keyword>
<dbReference type="Pfam" id="PF00989">
    <property type="entry name" value="PAS"/>
    <property type="match status" value="1"/>
</dbReference>
<dbReference type="Proteomes" id="UP001050975">
    <property type="component" value="Unassembled WGS sequence"/>
</dbReference>
<dbReference type="InterPro" id="IPR036097">
    <property type="entry name" value="HisK_dim/P_sf"/>
</dbReference>
<feature type="modified residue" description="4-aspartylphosphate" evidence="6">
    <location>
        <position position="1425"/>
    </location>
</feature>
<dbReference type="GO" id="GO:0000155">
    <property type="term" value="F:phosphorelay sensor kinase activity"/>
    <property type="evidence" value="ECO:0007669"/>
    <property type="project" value="InterPro"/>
</dbReference>
<feature type="domain" description="PAC" evidence="11">
    <location>
        <begin position="400"/>
        <end position="452"/>
    </location>
</feature>
<feature type="domain" description="PAS" evidence="10">
    <location>
        <begin position="715"/>
        <end position="787"/>
    </location>
</feature>
<dbReference type="PRINTS" id="PR00344">
    <property type="entry name" value="BCTRLSENSOR"/>
</dbReference>
<dbReference type="InterPro" id="IPR011006">
    <property type="entry name" value="CheY-like_superfamily"/>
</dbReference>
<dbReference type="Pfam" id="PF00072">
    <property type="entry name" value="Response_reg"/>
    <property type="match status" value="2"/>
</dbReference>
<dbReference type="EC" id="2.7.13.3" evidence="2"/>